<keyword evidence="2" id="KW-1185">Reference proteome</keyword>
<reference evidence="1" key="1">
    <citation type="submission" date="2021-05" db="EMBL/GenBank/DDBJ databases">
        <authorList>
            <person name="Scholz U."/>
            <person name="Mascher M."/>
            <person name="Fiebig A."/>
        </authorList>
    </citation>
    <scope>NUCLEOTIDE SEQUENCE [LARGE SCALE GENOMIC DNA]</scope>
</reference>
<dbReference type="EnsemblPlants" id="AVESA.00010b.r2.4AG0635740.1">
    <property type="protein sequence ID" value="AVESA.00010b.r2.4AG0635740.1.CDS"/>
    <property type="gene ID" value="AVESA.00010b.r2.4AG0635740"/>
</dbReference>
<evidence type="ECO:0000313" key="2">
    <source>
        <dbReference type="Proteomes" id="UP001732700"/>
    </source>
</evidence>
<name>A0ACD5WJR2_AVESA</name>
<dbReference type="Proteomes" id="UP001732700">
    <property type="component" value="Chromosome 4A"/>
</dbReference>
<reference evidence="1" key="2">
    <citation type="submission" date="2025-09" db="UniProtKB">
        <authorList>
            <consortium name="EnsemblPlants"/>
        </authorList>
    </citation>
    <scope>IDENTIFICATION</scope>
</reference>
<protein>
    <submittedName>
        <fullName evidence="1">Uncharacterized protein</fullName>
    </submittedName>
</protein>
<proteinExistence type="predicted"/>
<organism evidence="1 2">
    <name type="scientific">Avena sativa</name>
    <name type="common">Oat</name>
    <dbReference type="NCBI Taxonomy" id="4498"/>
    <lineage>
        <taxon>Eukaryota</taxon>
        <taxon>Viridiplantae</taxon>
        <taxon>Streptophyta</taxon>
        <taxon>Embryophyta</taxon>
        <taxon>Tracheophyta</taxon>
        <taxon>Spermatophyta</taxon>
        <taxon>Magnoliopsida</taxon>
        <taxon>Liliopsida</taxon>
        <taxon>Poales</taxon>
        <taxon>Poaceae</taxon>
        <taxon>BOP clade</taxon>
        <taxon>Pooideae</taxon>
        <taxon>Poodae</taxon>
        <taxon>Poeae</taxon>
        <taxon>Poeae Chloroplast Group 1 (Aveneae type)</taxon>
        <taxon>Aveninae</taxon>
        <taxon>Avena</taxon>
    </lineage>
</organism>
<evidence type="ECO:0000313" key="1">
    <source>
        <dbReference type="EnsemblPlants" id="AVESA.00010b.r2.4AG0635740.1.CDS"/>
    </source>
</evidence>
<sequence length="958" mass="105245">MQSKFPGMSPLSELVWSPDDGLSIKIAASSLSTRKASLRWNADTLNIVISSPQPSGGGGGKSGDNVDATTLRDAGEMPSQLRTRSDTSVRVSMASPNRTRNFAVQQSTSITSQEQDSKCCGGINLMNEGKELSVNRCADKPDKEEVRSSPTRCCKDASQSVASKNSALHSISEKQVTVHNGRSWADNTWRARLVKAISQRDYVLPNNALNAQSPIGNTRKVPGKLSGFIDNKSDNHQDQVMQGNHNNDHQDQVMQENHGDNSQDQVKLEHHKDEPILARCESTSGVNAVSKCDSASGVNPVTRYESTTDVNPTKLEKGKEKVMHDWSNCVSNTKQGDDSNESMESCPSMKAPKREHAEYSTCEMSSRNKRCRREYNESSCSGLLPRNGSSFFNWMSSLTNGSTVLDRSTTVVSLDQKCSEATGHELAEHSVELQKNIRIPLQSVGFNSLFQSLYCRNVMTASRDTCHQSEMDCTEREADIPVLDLNGSDSMLGKKIGMGKGTLDVAIQDLAADSLQEDSGSGKGNFRDQIGVFPLGAGRNFKMPSSSKSCSRTLVEKKNECYASSLNAATGNKGGFTESLWVSRLLPKTSMKLMDATPCNVNGVFCTVSPKGAGDRLHPSSQQKFNVEKEFQNSQYFTSTGSDNGTTSSKCPVIPQEEHKQSETMASILAKRLDALRHAKTSAVRLAISCDHEISEEHNQRKSPFVINYSSHDGLEAGQETQKSSSGHGRLVLWLGDKGKEQLCPGSDEESRGNMLSRGEDLNCGGSIAGKAVAHDNLEANTSSEYIGRRGLKIKEVGSDSMDSLRHNKQIVPYGIIPSDVCDQSSIVFGSLQRLRLSRSDIIRWLMSPIMHTTLDGFFLRLRFGKLEEALGGTGYHVARINGALDRNRLSVTIRNSTCQVDSRFVSNHEFHEDELKAWWSAATKGGWKLPSKEELSKKLRERELLRFQNATNQHDNT</sequence>
<accession>A0ACD5WJR2</accession>